<dbReference type="SUPFAM" id="SSF56672">
    <property type="entry name" value="DNA/RNA polymerases"/>
    <property type="match status" value="1"/>
</dbReference>
<proteinExistence type="predicted"/>
<dbReference type="EMBL" id="JARYMX010000004">
    <property type="protein sequence ID" value="KAJ9552550.1"/>
    <property type="molecule type" value="Genomic_DNA"/>
</dbReference>
<dbReference type="PANTHER" id="PTHR11439:SF521">
    <property type="entry name" value="RNA-DIRECTED DNA POLYMERASE"/>
    <property type="match status" value="1"/>
</dbReference>
<comment type="caution">
    <text evidence="2">The sequence shown here is derived from an EMBL/GenBank/DDBJ whole genome shotgun (WGS) entry which is preliminary data.</text>
</comment>
<dbReference type="Pfam" id="PF07727">
    <property type="entry name" value="RVT_2"/>
    <property type="match status" value="1"/>
</dbReference>
<organism evidence="2 3">
    <name type="scientific">Centaurea solstitialis</name>
    <name type="common">yellow star-thistle</name>
    <dbReference type="NCBI Taxonomy" id="347529"/>
    <lineage>
        <taxon>Eukaryota</taxon>
        <taxon>Viridiplantae</taxon>
        <taxon>Streptophyta</taxon>
        <taxon>Embryophyta</taxon>
        <taxon>Tracheophyta</taxon>
        <taxon>Spermatophyta</taxon>
        <taxon>Magnoliopsida</taxon>
        <taxon>eudicotyledons</taxon>
        <taxon>Gunneridae</taxon>
        <taxon>Pentapetalae</taxon>
        <taxon>asterids</taxon>
        <taxon>campanulids</taxon>
        <taxon>Asterales</taxon>
        <taxon>Asteraceae</taxon>
        <taxon>Carduoideae</taxon>
        <taxon>Cardueae</taxon>
        <taxon>Centaureinae</taxon>
        <taxon>Centaurea</taxon>
    </lineage>
</organism>
<dbReference type="PANTHER" id="PTHR11439">
    <property type="entry name" value="GAG-POL-RELATED RETROTRANSPOSON"/>
    <property type="match status" value="1"/>
</dbReference>
<sequence>MAFTIRTLIYVTIKPLPHEEESTIIKYCYVYLLHSKDESLNLIEEENTSLKTLQNFVHTIEKSNITSGAPHSLWGEACLTANMVINRIPHEKSDKPPYELWKGKLPSYKMMKAWVALRSAFTQKDKIGPKTVDCVYLCPARNNVAYRFLVYKSNVKDIHNNTILESIEAEFFKSIFPYKDKEKEISNSRKKVCEDVTTFNTKKHVEEGTLKAQEEVIEPRRSKRGKIAKDFGPDFMTFIVNEEPQSYRDAMDSSEALSWKEAIQSEIDSIVQNNTWRLVDLLPGHKRKQTTNGTIEKYKARLVAKGYHQKEGQDFFDTYSPVTRITSIRTLMAIAAIHNLQVDQMDVETAFLNGELDEKSTCNNQKSLYGLKQSPKQWHEKFDNTLLSNGFQIKECDKCVYNTYVIICLHVDDMLIMGTNLDIINQTKKMLNSSFDMKDLGVADVILGIKIQKDPNGYTLTQFHNVEKVLRKFGYYDDRPVVTPFDPSSQVKKNQGDSVSQLEYTQLLGSLMYIMNCTRSDLAFPLVVTLHQVSSPVLEGYCDANSISIHSESKSTSGYVFTLGGASISWKSSKQIVNTWSTMEVEFVALDKAAEEAECLKSFLEGIPLWPKPITTVSIHCDSMAALTRAKNQIYNDKSRHIRRRHKTIRDLLKNGIISINYVKSKENMVDPLTKGLNEKQVSYTSRGMGLKPIQ</sequence>
<name>A0AA38TD48_9ASTR</name>
<dbReference type="AlphaFoldDB" id="A0AA38TD48"/>
<accession>A0AA38TD48</accession>
<feature type="domain" description="Reverse transcriptase Ty1/copia-type" evidence="1">
    <location>
        <begin position="285"/>
        <end position="485"/>
    </location>
</feature>
<dbReference type="CDD" id="cd09272">
    <property type="entry name" value="RNase_HI_RT_Ty1"/>
    <property type="match status" value="1"/>
</dbReference>
<evidence type="ECO:0000259" key="1">
    <source>
        <dbReference type="Pfam" id="PF07727"/>
    </source>
</evidence>
<reference evidence="2" key="1">
    <citation type="submission" date="2023-03" db="EMBL/GenBank/DDBJ databases">
        <title>Chromosome-scale reference genome and RAD-based genetic map of yellow starthistle (Centaurea solstitialis) reveal putative structural variation and QTLs associated with invader traits.</title>
        <authorList>
            <person name="Reatini B."/>
            <person name="Cang F.A."/>
            <person name="Jiang Q."/>
            <person name="Mckibben M.T.W."/>
            <person name="Barker M.S."/>
            <person name="Rieseberg L.H."/>
            <person name="Dlugosch K.M."/>
        </authorList>
    </citation>
    <scope>NUCLEOTIDE SEQUENCE</scope>
    <source>
        <strain evidence="2">CAN-66</strain>
        <tissue evidence="2">Leaf</tissue>
    </source>
</reference>
<dbReference type="InterPro" id="IPR043502">
    <property type="entry name" value="DNA/RNA_pol_sf"/>
</dbReference>
<dbReference type="InterPro" id="IPR013103">
    <property type="entry name" value="RVT_2"/>
</dbReference>
<protein>
    <recommendedName>
        <fullName evidence="1">Reverse transcriptase Ty1/copia-type domain-containing protein</fullName>
    </recommendedName>
</protein>
<dbReference type="Proteomes" id="UP001172457">
    <property type="component" value="Chromosome 4"/>
</dbReference>
<gene>
    <name evidence="2" type="ORF">OSB04_016595</name>
</gene>
<keyword evidence="3" id="KW-1185">Reference proteome</keyword>
<evidence type="ECO:0000313" key="3">
    <source>
        <dbReference type="Proteomes" id="UP001172457"/>
    </source>
</evidence>
<evidence type="ECO:0000313" key="2">
    <source>
        <dbReference type="EMBL" id="KAJ9552550.1"/>
    </source>
</evidence>